<evidence type="ECO:0000256" key="1">
    <source>
        <dbReference type="SAM" id="MobiDB-lite"/>
    </source>
</evidence>
<feature type="compositionally biased region" description="Acidic residues" evidence="1">
    <location>
        <begin position="104"/>
        <end position="114"/>
    </location>
</feature>
<sequence>MSRYLIILLIGILSIISLTLSIISLVKCKDHFGGEILNAEDCKGLSDEAYNSCVKNMETLSDNINSQYQGQPANRGLTYPGGPHGGSFGNPNIIGSEGRKGPEGPEDSDDYYEY</sequence>
<accession>A0A6C0LHZ1</accession>
<dbReference type="EMBL" id="MN740474">
    <property type="protein sequence ID" value="QHU28772.1"/>
    <property type="molecule type" value="Genomic_DNA"/>
</dbReference>
<dbReference type="AlphaFoldDB" id="A0A6C0LHZ1"/>
<proteinExistence type="predicted"/>
<organism evidence="2">
    <name type="scientific">viral metagenome</name>
    <dbReference type="NCBI Taxonomy" id="1070528"/>
    <lineage>
        <taxon>unclassified sequences</taxon>
        <taxon>metagenomes</taxon>
        <taxon>organismal metagenomes</taxon>
    </lineage>
</organism>
<name>A0A6C0LHZ1_9ZZZZ</name>
<protein>
    <submittedName>
        <fullName evidence="2">Uncharacterized protein</fullName>
    </submittedName>
</protein>
<reference evidence="2" key="1">
    <citation type="journal article" date="2020" name="Nature">
        <title>Giant virus diversity and host interactions through global metagenomics.</title>
        <authorList>
            <person name="Schulz F."/>
            <person name="Roux S."/>
            <person name="Paez-Espino D."/>
            <person name="Jungbluth S."/>
            <person name="Walsh D.A."/>
            <person name="Denef V.J."/>
            <person name="McMahon K.D."/>
            <person name="Konstantinidis K.T."/>
            <person name="Eloe-Fadrosh E.A."/>
            <person name="Kyrpides N.C."/>
            <person name="Woyke T."/>
        </authorList>
    </citation>
    <scope>NUCLEOTIDE SEQUENCE</scope>
    <source>
        <strain evidence="2">GVMAG-M-3300027791-30</strain>
    </source>
</reference>
<evidence type="ECO:0000313" key="2">
    <source>
        <dbReference type="EMBL" id="QHU28772.1"/>
    </source>
</evidence>
<feature type="region of interest" description="Disordered" evidence="1">
    <location>
        <begin position="66"/>
        <end position="114"/>
    </location>
</feature>